<dbReference type="STRING" id="402384.HM131_18615"/>
<dbReference type="AlphaFoldDB" id="A0A1W5ZZP5"/>
<dbReference type="Proteomes" id="UP000192527">
    <property type="component" value="Chromosome"/>
</dbReference>
<dbReference type="KEGG" id="hmn:HM131_18615"/>
<gene>
    <name evidence="1" type="ORF">HM131_18615</name>
</gene>
<protein>
    <submittedName>
        <fullName evidence="1">Uncharacterized protein</fullName>
    </submittedName>
</protein>
<dbReference type="RefSeq" id="WP_085031189.1">
    <property type="nucleotide sequence ID" value="NZ_CP020772.1"/>
</dbReference>
<proteinExistence type="predicted"/>
<name>A0A1W5ZZP5_9BACI</name>
<sequence>MDIRELLDEKRAVFELENDIQHNTQEVFDLIKDFTNQLCAGQQDAILNMEGNTISVAAYNSMLGVTKLEDVSILRDPDLISESGVEALKETTNWKKVALQEGRSEYITGLIVFQSKHESLGIEQEIGRLYVNKDKTVTFKGLVGGNRIEVIESNEIDSRLPEILQSTLEDAFFEGCTYWE</sequence>
<evidence type="ECO:0000313" key="2">
    <source>
        <dbReference type="Proteomes" id="UP000192527"/>
    </source>
</evidence>
<accession>A0A1W5ZZP5</accession>
<reference evidence="1 2" key="1">
    <citation type="submission" date="2017-04" db="EMBL/GenBank/DDBJ databases">
        <title>The whole genome sequencing and assembly of Halobacillus mangrovi strain.</title>
        <authorList>
            <person name="Lee S.-J."/>
            <person name="Park M.-K."/>
            <person name="Kim J.-Y."/>
            <person name="Lee Y.-J."/>
            <person name="Yi H."/>
            <person name="Bahn Y.-S."/>
            <person name="Kim J.F."/>
            <person name="Lee D.-W."/>
        </authorList>
    </citation>
    <scope>NUCLEOTIDE SEQUENCE [LARGE SCALE GENOMIC DNA]</scope>
    <source>
        <strain evidence="1 2">KTB 131</strain>
    </source>
</reference>
<evidence type="ECO:0000313" key="1">
    <source>
        <dbReference type="EMBL" id="ARI78730.1"/>
    </source>
</evidence>
<dbReference type="EMBL" id="CP020772">
    <property type="protein sequence ID" value="ARI78730.1"/>
    <property type="molecule type" value="Genomic_DNA"/>
</dbReference>
<keyword evidence="2" id="KW-1185">Reference proteome</keyword>
<dbReference type="OrthoDB" id="2963630at2"/>
<organism evidence="1 2">
    <name type="scientific">Halobacillus mangrovi</name>
    <dbReference type="NCBI Taxonomy" id="402384"/>
    <lineage>
        <taxon>Bacteria</taxon>
        <taxon>Bacillati</taxon>
        <taxon>Bacillota</taxon>
        <taxon>Bacilli</taxon>
        <taxon>Bacillales</taxon>
        <taxon>Bacillaceae</taxon>
        <taxon>Halobacillus</taxon>
    </lineage>
</organism>